<dbReference type="EMBL" id="QTPM01000012">
    <property type="protein sequence ID" value="RQY93746.1"/>
    <property type="molecule type" value="Genomic_DNA"/>
</dbReference>
<sequence>MSASEWLLLDGPELDRVAEVLSIAASNALMEAWKRIVGPDAMSPIQACYFAIDEWRKTAKLFAHGYGACDTEPRSMMQDLAWRLFADMPETTIGFLRAAQ</sequence>
<proteinExistence type="predicted"/>
<name>A0ABX9YST2_9BURK</name>
<reference evidence="1 2" key="1">
    <citation type="submission" date="2018-08" db="EMBL/GenBank/DDBJ databases">
        <title>Comparative analysis of Burkholderia isolates from Puerto Rico.</title>
        <authorList>
            <person name="Hall C."/>
            <person name="Sahl J."/>
            <person name="Wagner D."/>
        </authorList>
    </citation>
    <scope>NUCLEOTIDE SEQUENCE [LARGE SCALE GENOMIC DNA]</scope>
    <source>
        <strain evidence="1 2">Bp8966</strain>
    </source>
</reference>
<accession>A0ABX9YST2</accession>
<organism evidence="1 2">
    <name type="scientific">Burkholderia stagnalis</name>
    <dbReference type="NCBI Taxonomy" id="1503054"/>
    <lineage>
        <taxon>Bacteria</taxon>
        <taxon>Pseudomonadati</taxon>
        <taxon>Pseudomonadota</taxon>
        <taxon>Betaproteobacteria</taxon>
        <taxon>Burkholderiales</taxon>
        <taxon>Burkholderiaceae</taxon>
        <taxon>Burkholderia</taxon>
        <taxon>Burkholderia cepacia complex</taxon>
    </lineage>
</organism>
<dbReference type="Proteomes" id="UP000281098">
    <property type="component" value="Unassembled WGS sequence"/>
</dbReference>
<comment type="caution">
    <text evidence="1">The sequence shown here is derived from an EMBL/GenBank/DDBJ whole genome shotgun (WGS) entry which is preliminary data.</text>
</comment>
<gene>
    <name evidence="1" type="ORF">DF017_11905</name>
</gene>
<protein>
    <submittedName>
        <fullName evidence="1">Uncharacterized protein</fullName>
    </submittedName>
</protein>
<keyword evidence="2" id="KW-1185">Reference proteome</keyword>
<evidence type="ECO:0000313" key="2">
    <source>
        <dbReference type="Proteomes" id="UP000281098"/>
    </source>
</evidence>
<evidence type="ECO:0000313" key="1">
    <source>
        <dbReference type="EMBL" id="RQY93746.1"/>
    </source>
</evidence>